<reference evidence="3 4" key="1">
    <citation type="submission" date="2019-03" db="EMBL/GenBank/DDBJ databases">
        <authorList>
            <person name="Gaulin E."/>
            <person name="Dumas B."/>
        </authorList>
    </citation>
    <scope>NUCLEOTIDE SEQUENCE [LARGE SCALE GENOMIC DNA]</scope>
    <source>
        <strain evidence="3">CBS 568.67</strain>
    </source>
</reference>
<feature type="domain" description="Myotubularin phosphatase" evidence="1">
    <location>
        <begin position="1"/>
        <end position="97"/>
    </location>
</feature>
<dbReference type="GO" id="GO:0005737">
    <property type="term" value="C:cytoplasm"/>
    <property type="evidence" value="ECO:0007669"/>
    <property type="project" value="TreeGrafter"/>
</dbReference>
<dbReference type="AlphaFoldDB" id="A0A485K4G0"/>
<accession>A0A485K4G0</accession>
<sequence>MTQQAPCSFQFNERYLIALLDEVYSRRSGTFLFDCEEQRMKAHSEKRCPSAWSLLEELSDIHNPFYIAPESGQHMKSPCVLRFRWHNSTLSIWSSFYLRSLEHHGGACSQNAWAKNVHKDQEQLKFQLSETQTQLDAQIELNTRLQAHVAELESKTLALHSALEGQVYSESGVVVHETVNDFEFDEGVLLSVTQTSGSKQDMFIAGAIFTPFEILASYLDTVEQCRTIN</sequence>
<dbReference type="Proteomes" id="UP000332933">
    <property type="component" value="Unassembled WGS sequence"/>
</dbReference>
<dbReference type="InterPro" id="IPR010569">
    <property type="entry name" value="Myotubularin-like_Pase_dom"/>
</dbReference>
<evidence type="ECO:0000313" key="4">
    <source>
        <dbReference type="Proteomes" id="UP000332933"/>
    </source>
</evidence>
<organism evidence="3 4">
    <name type="scientific">Aphanomyces stellatus</name>
    <dbReference type="NCBI Taxonomy" id="120398"/>
    <lineage>
        <taxon>Eukaryota</taxon>
        <taxon>Sar</taxon>
        <taxon>Stramenopiles</taxon>
        <taxon>Oomycota</taxon>
        <taxon>Saprolegniomycetes</taxon>
        <taxon>Saprolegniales</taxon>
        <taxon>Verrucalvaceae</taxon>
        <taxon>Aphanomyces</taxon>
    </lineage>
</organism>
<protein>
    <submittedName>
        <fullName evidence="3">Aste57867_148 protein</fullName>
    </submittedName>
</protein>
<dbReference type="EMBL" id="VJMH01000005">
    <property type="protein sequence ID" value="KAF0720634.1"/>
    <property type="molecule type" value="Genomic_DNA"/>
</dbReference>
<dbReference type="Pfam" id="PF06602">
    <property type="entry name" value="Myotub-related"/>
    <property type="match status" value="1"/>
</dbReference>
<dbReference type="OrthoDB" id="271628at2759"/>
<evidence type="ECO:0000313" key="3">
    <source>
        <dbReference type="EMBL" id="VFT77374.1"/>
    </source>
</evidence>
<reference evidence="2" key="2">
    <citation type="submission" date="2019-06" db="EMBL/GenBank/DDBJ databases">
        <title>Genomics analysis of Aphanomyces spp. identifies a new class of oomycete effector associated with host adaptation.</title>
        <authorList>
            <person name="Gaulin E."/>
        </authorList>
    </citation>
    <scope>NUCLEOTIDE SEQUENCE</scope>
    <source>
        <strain evidence="2">CBS 578.67</strain>
    </source>
</reference>
<dbReference type="PANTHER" id="PTHR10807">
    <property type="entry name" value="MYOTUBULARIN-RELATED"/>
    <property type="match status" value="1"/>
</dbReference>
<evidence type="ECO:0000259" key="1">
    <source>
        <dbReference type="PROSITE" id="PS51339"/>
    </source>
</evidence>
<evidence type="ECO:0000313" key="2">
    <source>
        <dbReference type="EMBL" id="KAF0720634.1"/>
    </source>
</evidence>
<dbReference type="SUPFAM" id="SSF52799">
    <property type="entry name" value="(Phosphotyrosine protein) phosphatases II"/>
    <property type="match status" value="1"/>
</dbReference>
<keyword evidence="4" id="KW-1185">Reference proteome</keyword>
<dbReference type="PROSITE" id="PS51339">
    <property type="entry name" value="PPASE_MYOTUBULARIN"/>
    <property type="match status" value="1"/>
</dbReference>
<proteinExistence type="predicted"/>
<dbReference type="EMBL" id="CAADRA010000005">
    <property type="protein sequence ID" value="VFT77374.1"/>
    <property type="molecule type" value="Genomic_DNA"/>
</dbReference>
<dbReference type="PANTHER" id="PTHR10807:SF128">
    <property type="entry name" value="PHOSPHATIDYLINOSITOL-3,5-BISPHOSPHATE 3-PHOSPHATASE"/>
    <property type="match status" value="1"/>
</dbReference>
<name>A0A485K4G0_9STRA</name>
<dbReference type="InterPro" id="IPR030564">
    <property type="entry name" value="Myotubularin"/>
</dbReference>
<dbReference type="InterPro" id="IPR029021">
    <property type="entry name" value="Prot-tyrosine_phosphatase-like"/>
</dbReference>
<gene>
    <name evidence="3" type="primary">Aste57867_148</name>
    <name evidence="2" type="ORF">As57867_000148</name>
    <name evidence="3" type="ORF">ASTE57867_148</name>
</gene>